<dbReference type="AlphaFoldDB" id="A0A378I3V5"/>
<feature type="transmembrane region" description="Helical" evidence="1">
    <location>
        <begin position="92"/>
        <end position="113"/>
    </location>
</feature>
<evidence type="ECO:0000313" key="2">
    <source>
        <dbReference type="EMBL" id="STX29381.1"/>
    </source>
</evidence>
<evidence type="ECO:0000313" key="3">
    <source>
        <dbReference type="Proteomes" id="UP000254968"/>
    </source>
</evidence>
<feature type="transmembrane region" description="Helical" evidence="1">
    <location>
        <begin position="125"/>
        <end position="146"/>
    </location>
</feature>
<evidence type="ECO:0000256" key="1">
    <source>
        <dbReference type="SAM" id="Phobius"/>
    </source>
</evidence>
<gene>
    <name evidence="2" type="ORF">NCTC13315_01924</name>
</gene>
<feature type="transmembrane region" description="Helical" evidence="1">
    <location>
        <begin position="158"/>
        <end position="179"/>
    </location>
</feature>
<reference evidence="2 3" key="1">
    <citation type="submission" date="2018-06" db="EMBL/GenBank/DDBJ databases">
        <authorList>
            <consortium name="Pathogen Informatics"/>
            <person name="Doyle S."/>
        </authorList>
    </citation>
    <scope>NUCLEOTIDE SEQUENCE [LARGE SCALE GENOMIC DNA]</scope>
    <source>
        <strain evidence="2 3">NCTC13315</strain>
    </source>
</reference>
<organism evidence="2 3">
    <name type="scientific">Legionella beliardensis</name>
    <dbReference type="NCBI Taxonomy" id="91822"/>
    <lineage>
        <taxon>Bacteria</taxon>
        <taxon>Pseudomonadati</taxon>
        <taxon>Pseudomonadota</taxon>
        <taxon>Gammaproteobacteria</taxon>
        <taxon>Legionellales</taxon>
        <taxon>Legionellaceae</taxon>
        <taxon>Legionella</taxon>
    </lineage>
</organism>
<keyword evidence="1" id="KW-0812">Transmembrane</keyword>
<keyword evidence="1" id="KW-1133">Transmembrane helix</keyword>
<dbReference type="OrthoDB" id="5653628at2"/>
<name>A0A378I3V5_9GAMM</name>
<keyword evidence="1" id="KW-0472">Membrane</keyword>
<proteinExistence type="predicted"/>
<feature type="transmembrane region" description="Helical" evidence="1">
    <location>
        <begin position="59"/>
        <end position="80"/>
    </location>
</feature>
<protein>
    <recommendedName>
        <fullName evidence="4">Yip1 domain</fullName>
    </recommendedName>
</protein>
<dbReference type="RefSeq" id="WP_115303057.1">
    <property type="nucleotide sequence ID" value="NZ_CAAAHO010000002.1"/>
</dbReference>
<dbReference type="EMBL" id="UGNV01000001">
    <property type="protein sequence ID" value="STX29381.1"/>
    <property type="molecule type" value="Genomic_DNA"/>
</dbReference>
<accession>A0A378I3V5</accession>
<keyword evidence="3" id="KW-1185">Reference proteome</keyword>
<feature type="transmembrane region" description="Helical" evidence="1">
    <location>
        <begin position="26"/>
        <end position="47"/>
    </location>
</feature>
<evidence type="ECO:0008006" key="4">
    <source>
        <dbReference type="Google" id="ProtNLM"/>
    </source>
</evidence>
<dbReference type="Proteomes" id="UP000254968">
    <property type="component" value="Unassembled WGS sequence"/>
</dbReference>
<sequence>MWGSLLKRYWQVAILKETPANTPCSLFLLSLILLVYLIILLIQWSLADIKNEYSLINSILTGLSLLLSYCVYTKLLLYIYKKDNRFIQTISSLLMSNLIIHCLAFPLLLMTSYLVPADIKQADMLLFVIIYILGTLILSIWQFLAIAHIYRYALEMSFFVAMLVSFGLLAANILTVSLWR</sequence>